<dbReference type="InterPro" id="IPR029045">
    <property type="entry name" value="ClpP/crotonase-like_dom_sf"/>
</dbReference>
<accession>A0A1E3JDQ4</accession>
<name>A0A1E3JDQ4_9TREE</name>
<protein>
    <submittedName>
        <fullName evidence="2">Uncharacterized protein</fullName>
    </submittedName>
</protein>
<proteinExistence type="predicted"/>
<feature type="region of interest" description="Disordered" evidence="1">
    <location>
        <begin position="40"/>
        <end position="95"/>
    </location>
</feature>
<comment type="caution">
    <text evidence="2">The sequence shown here is derived from an EMBL/GenBank/DDBJ whole genome shotgun (WGS) entry which is preliminary data.</text>
</comment>
<feature type="region of interest" description="Disordered" evidence="1">
    <location>
        <begin position="484"/>
        <end position="511"/>
    </location>
</feature>
<dbReference type="SUPFAM" id="SSF52096">
    <property type="entry name" value="ClpP/crotonase"/>
    <property type="match status" value="1"/>
</dbReference>
<dbReference type="AlphaFoldDB" id="A0A1E3JDQ4"/>
<dbReference type="InterPro" id="IPR047180">
    <property type="entry name" value="HoxX-like"/>
</dbReference>
<reference evidence="2 3" key="1">
    <citation type="submission" date="2016-06" db="EMBL/GenBank/DDBJ databases">
        <title>Evolution of pathogenesis and genome organization in the Tremellales.</title>
        <authorList>
            <person name="Cuomo C."/>
            <person name="Litvintseva A."/>
            <person name="Heitman J."/>
            <person name="Chen Y."/>
            <person name="Sun S."/>
            <person name="Springer D."/>
            <person name="Dromer F."/>
            <person name="Young S."/>
            <person name="Zeng Q."/>
            <person name="Chapman S."/>
            <person name="Gujja S."/>
            <person name="Saif S."/>
            <person name="Birren B."/>
        </authorList>
    </citation>
    <scope>NUCLEOTIDE SEQUENCE [LARGE SCALE GENOMIC DNA]</scope>
    <source>
        <strain evidence="2 3">CBS 6273</strain>
    </source>
</reference>
<dbReference type="Gene3D" id="3.90.226.10">
    <property type="entry name" value="2-enoyl-CoA Hydratase, Chain A, domain 1"/>
    <property type="match status" value="1"/>
</dbReference>
<gene>
    <name evidence="2" type="ORF">I350_07882</name>
</gene>
<evidence type="ECO:0000313" key="3">
    <source>
        <dbReference type="Proteomes" id="UP000095149"/>
    </source>
</evidence>
<dbReference type="PANTHER" id="PTHR43388">
    <property type="entry name" value="HYDROGENASE MATURATION FACTOR HOXX"/>
    <property type="match status" value="1"/>
</dbReference>
<dbReference type="Proteomes" id="UP000095149">
    <property type="component" value="Unassembled WGS sequence"/>
</dbReference>
<dbReference type="PANTHER" id="PTHR43388:SF1">
    <property type="entry name" value="HYDROGENASE MATURATION FACTOR HOXX"/>
    <property type="match status" value="1"/>
</dbReference>
<dbReference type="EMBL" id="MEKH01000013">
    <property type="protein sequence ID" value="ODN98236.1"/>
    <property type="molecule type" value="Genomic_DNA"/>
</dbReference>
<sequence>MLHPLTSDVKASLFAYGAHLHKSAVTLPSSLFTALGSTSYPRERLSPQDSVPSCSKLPKRPLRPLPSGSLTAVYPGAKTSPSTPRSPWPELSSSRGTARSWNMWKETWEEREGDWQEVFKLLVNGAFTTQNCRALLSALQWAADPSCGDVKVLALMGGGYFFNEIALDTIEHASSPGQETWDNICAIDDIVSFLCSDIFDEQPAFMQGQGKALSERGIVMVACVRWNAAAGGVALATACDVVAGRGFSYLHRCGPVHASEILREMKPLSTSLPLSYGLVDGEIGSGGSSALSSEDLFISAVQIILSSSSTNAPYLAPWARPTKPERSTNDKLAEAKVRYFTTTRTFPPLHHLCQEELSQMLLDSFYPIRSDRYQSRRYLYKFVRKSNDGSTPARYAVHEKERTRLSLMMRLDIGGSQDPAVPFLSDLCAREEDELGSVGGPDGKERSCNLITGKERRIVDPDLGLLSCPCTVETLPLGLFPGLAGEQGQDKGSAAGTPTKGTSAKGAGEGK</sequence>
<evidence type="ECO:0000256" key="1">
    <source>
        <dbReference type="SAM" id="MobiDB-lite"/>
    </source>
</evidence>
<feature type="compositionally biased region" description="Polar residues" evidence="1">
    <location>
        <begin position="79"/>
        <end position="95"/>
    </location>
</feature>
<organism evidence="2 3">
    <name type="scientific">Cryptococcus amylolentus CBS 6273</name>
    <dbReference type="NCBI Taxonomy" id="1296118"/>
    <lineage>
        <taxon>Eukaryota</taxon>
        <taxon>Fungi</taxon>
        <taxon>Dikarya</taxon>
        <taxon>Basidiomycota</taxon>
        <taxon>Agaricomycotina</taxon>
        <taxon>Tremellomycetes</taxon>
        <taxon>Tremellales</taxon>
        <taxon>Cryptococcaceae</taxon>
        <taxon>Cryptococcus</taxon>
    </lineage>
</organism>
<evidence type="ECO:0000313" key="2">
    <source>
        <dbReference type="EMBL" id="ODN98236.1"/>
    </source>
</evidence>